<dbReference type="GO" id="GO:0016740">
    <property type="term" value="F:transferase activity"/>
    <property type="evidence" value="ECO:0007669"/>
    <property type="project" value="UniProtKB-KW"/>
</dbReference>
<evidence type="ECO:0000259" key="1">
    <source>
        <dbReference type="Pfam" id="PF00535"/>
    </source>
</evidence>
<evidence type="ECO:0000313" key="2">
    <source>
        <dbReference type="EMBL" id="SHK70226.1"/>
    </source>
</evidence>
<dbReference type="InterPro" id="IPR001173">
    <property type="entry name" value="Glyco_trans_2-like"/>
</dbReference>
<dbReference type="CDD" id="cd02511">
    <property type="entry name" value="Beta4Glucosyltransferase"/>
    <property type="match status" value="2"/>
</dbReference>
<dbReference type="Proteomes" id="UP000184263">
    <property type="component" value="Unassembled WGS sequence"/>
</dbReference>
<dbReference type="Gene3D" id="1.25.40.10">
    <property type="entry name" value="Tetratricopeptide repeat domain"/>
    <property type="match status" value="2"/>
</dbReference>
<reference evidence="2 3" key="1">
    <citation type="submission" date="2016-11" db="EMBL/GenBank/DDBJ databases">
        <authorList>
            <person name="Jaros S."/>
            <person name="Januszkiewicz K."/>
            <person name="Wedrychowicz H."/>
        </authorList>
    </citation>
    <scope>NUCLEOTIDE SEQUENCE [LARGE SCALE GENOMIC DNA]</scope>
    <source>
        <strain evidence="2 3">HD4</strain>
    </source>
</reference>
<name>A0A1M6UM23_SELRU</name>
<organism evidence="2 3">
    <name type="scientific">Selenomonas ruminantium</name>
    <dbReference type="NCBI Taxonomy" id="971"/>
    <lineage>
        <taxon>Bacteria</taxon>
        <taxon>Bacillati</taxon>
        <taxon>Bacillota</taxon>
        <taxon>Negativicutes</taxon>
        <taxon>Selenomonadales</taxon>
        <taxon>Selenomonadaceae</taxon>
        <taxon>Selenomonas</taxon>
    </lineage>
</organism>
<dbReference type="Pfam" id="PF00535">
    <property type="entry name" value="Glycos_transf_2"/>
    <property type="match status" value="2"/>
</dbReference>
<evidence type="ECO:0000313" key="3">
    <source>
        <dbReference type="Proteomes" id="UP000184263"/>
    </source>
</evidence>
<proteinExistence type="predicted"/>
<keyword evidence="2" id="KW-0808">Transferase</keyword>
<feature type="domain" description="Glycosyltransferase 2-like" evidence="1">
    <location>
        <begin position="353"/>
        <end position="458"/>
    </location>
</feature>
<protein>
    <submittedName>
        <fullName evidence="2">Glycosyltransferase involved in cell wall bisynthesis</fullName>
    </submittedName>
</protein>
<dbReference type="RefSeq" id="WP_073089823.1">
    <property type="nucleotide sequence ID" value="NZ_FRBC01000013.1"/>
</dbReference>
<dbReference type="InterPro" id="IPR011990">
    <property type="entry name" value="TPR-like_helical_dom_sf"/>
</dbReference>
<dbReference type="InterPro" id="IPR029044">
    <property type="entry name" value="Nucleotide-diphossugar_trans"/>
</dbReference>
<dbReference type="PANTHER" id="PTHR43630:SF2">
    <property type="entry name" value="GLYCOSYLTRANSFERASE"/>
    <property type="match status" value="1"/>
</dbReference>
<dbReference type="SUPFAM" id="SSF48452">
    <property type="entry name" value="TPR-like"/>
    <property type="match status" value="2"/>
</dbReference>
<dbReference type="SUPFAM" id="SSF53448">
    <property type="entry name" value="Nucleotide-diphospho-sugar transferases"/>
    <property type="match status" value="2"/>
</dbReference>
<dbReference type="OrthoDB" id="9815923at2"/>
<dbReference type="Gene3D" id="3.90.550.10">
    <property type="entry name" value="Spore Coat Polysaccharide Biosynthesis Protein SpsA, Chain A"/>
    <property type="match status" value="2"/>
</dbReference>
<accession>A0A1M6UM23</accession>
<dbReference type="AlphaFoldDB" id="A0A1M6UM23"/>
<gene>
    <name evidence="2" type="ORF">SAMN05216582_11337</name>
</gene>
<feature type="domain" description="Glycosyltransferase 2-like" evidence="1">
    <location>
        <begin position="10"/>
        <end position="133"/>
    </location>
</feature>
<sequence>MVGNKEIKVSACVIVRNEAENLPRWLTCMKELANELVVVDTGSEDNTVALAEAAGARVFSFPWINDFGKAKNYAIEQARGRWIIFLDADEYWEPKDYGIVKQILQRYDKQEKIIGFVCRRLNIDKDNGNRVQNENLYIRIFRNLPKLRYVGAVHEQLVYHGEGQKEMTLLPDAVIYHTGYSASTDESKSRRNLDILLAQQAAGNGSDWDLCYIADCYYSLKDYARAADYARMAIKKKVILPGRETRMYSTLLQCQSILGDHWREMLPLLQEAEQEFPYVPDFRAILGFAAWQQGDREDAKHLFVQSKEIYQEFLAHRGDATASYTDEMLGFLPQIEALLVEDSVQEKINYKISAAVIVKNEEENLPIWLECMLHLAEEIIVVDTGSTDRTVEIAQNAGARVVHFDWIDDFAAAKNFAIDQTHGEWILLLDADEYIRPEDYAGVRRAIDRYDKDSSVIGLACDWINVDKDRNNACISKGYQIRVFRKLPELRYIRMIHENLQYTGTENTSMPLVKDFRIYHTGYSTVRMPEKLRRNLRLLQLSAEKYGRSVMDEMYLADCYYGLKEYEQAIIHARAYVEMMADSEAAENRPYTILIQSLFLLEHPLEEITAVIRQALEKFPYMADFKIMEGYFREDKGDYIGAEECYLEAERMYAYAQEHDLLRQRLLTDEVGSDMSVMYANLSRLFFWQGKDLEAWDYLQKSLAVNKYCHKAFILLLKFLAGRTDVEWIEAINSIYDREQDAEFLLEKLPRQNRDKVRLYYQQRLKTEVKPAESYMLAGRLEAAGAAVTEDVSALWQMGIRGLSHGDSAMQKLGGLMPTAYRSVITGQLKTLAERRLARRTERIQSWLEEQDG</sequence>
<dbReference type="PANTHER" id="PTHR43630">
    <property type="entry name" value="POLY-BETA-1,6-N-ACETYL-D-GLUCOSAMINE SYNTHASE"/>
    <property type="match status" value="1"/>
</dbReference>
<dbReference type="EMBL" id="FRBC01000013">
    <property type="protein sequence ID" value="SHK70226.1"/>
    <property type="molecule type" value="Genomic_DNA"/>
</dbReference>